<dbReference type="Proteomes" id="UP000236630">
    <property type="component" value="Unassembled WGS sequence"/>
</dbReference>
<evidence type="ECO:0000313" key="2">
    <source>
        <dbReference type="Proteomes" id="UP000236630"/>
    </source>
</evidence>
<comment type="caution">
    <text evidence="1">The sequence shown here is derived from an EMBL/GenBank/DDBJ whole genome shotgun (WGS) entry which is preliminary data.</text>
</comment>
<keyword evidence="2" id="KW-1185">Reference proteome</keyword>
<evidence type="ECO:0000313" key="1">
    <source>
        <dbReference type="EMBL" id="GAY61608.1"/>
    </source>
</evidence>
<accession>A0A2H5QAE2</accession>
<organism evidence="1 2">
    <name type="scientific">Citrus unshiu</name>
    <name type="common">Satsuma mandarin</name>
    <name type="synonym">Citrus nobilis var. unshiu</name>
    <dbReference type="NCBI Taxonomy" id="55188"/>
    <lineage>
        <taxon>Eukaryota</taxon>
        <taxon>Viridiplantae</taxon>
        <taxon>Streptophyta</taxon>
        <taxon>Embryophyta</taxon>
        <taxon>Tracheophyta</taxon>
        <taxon>Spermatophyta</taxon>
        <taxon>Magnoliopsida</taxon>
        <taxon>eudicotyledons</taxon>
        <taxon>Gunneridae</taxon>
        <taxon>Pentapetalae</taxon>
        <taxon>rosids</taxon>
        <taxon>malvids</taxon>
        <taxon>Sapindales</taxon>
        <taxon>Rutaceae</taxon>
        <taxon>Aurantioideae</taxon>
        <taxon>Citrus</taxon>
    </lineage>
</organism>
<proteinExistence type="predicted"/>
<dbReference type="AlphaFoldDB" id="A0A2H5QAE2"/>
<dbReference type="EMBL" id="BDQV01000275">
    <property type="protein sequence ID" value="GAY61608.1"/>
    <property type="molecule type" value="Genomic_DNA"/>
</dbReference>
<sequence>MGMEESVLKLKLPLTKLFNLESGDGCVQPRPVHIRRHHLSTPARPSLSPHRCSQFCFWVGAVTFSEQQDALLAQVKRMLRLTEADERNVRGFKRIVHQVAQKEGEECQYMKDF</sequence>
<name>A0A2H5QAE2_CITUN</name>
<gene>
    <name evidence="1" type="ORF">CUMW_211300</name>
</gene>
<reference evidence="1 2" key="1">
    <citation type="journal article" date="2017" name="Front. Genet.">
        <title>Draft sequencing of the heterozygous diploid genome of Satsuma (Citrus unshiu Marc.) using a hybrid assembly approach.</title>
        <authorList>
            <person name="Shimizu T."/>
            <person name="Tanizawa Y."/>
            <person name="Mochizuki T."/>
            <person name="Nagasaki H."/>
            <person name="Yoshioka T."/>
            <person name="Toyoda A."/>
            <person name="Fujiyama A."/>
            <person name="Kaminuma E."/>
            <person name="Nakamura Y."/>
        </authorList>
    </citation>
    <scope>NUCLEOTIDE SEQUENCE [LARGE SCALE GENOMIC DNA]</scope>
    <source>
        <strain evidence="2">cv. Miyagawa wase</strain>
    </source>
</reference>
<protein>
    <submittedName>
        <fullName evidence="1">Uncharacterized protein</fullName>
    </submittedName>
</protein>